<protein>
    <submittedName>
        <fullName evidence="1">Uncharacterized protein</fullName>
    </submittedName>
</protein>
<dbReference type="PIR" id="G75116">
    <property type="entry name" value="G75116"/>
</dbReference>
<dbReference type="PATRIC" id="fig|272844.11.peg.774"/>
<dbReference type="Proteomes" id="UP000000810">
    <property type="component" value="Chromosome"/>
</dbReference>
<gene>
    <name evidence="1" type="ordered locus">PAB1880</name>
</gene>
<evidence type="ECO:0000313" key="1">
    <source>
        <dbReference type="EMBL" id="CAB49648.1"/>
    </source>
</evidence>
<dbReference type="OrthoDB" id="101157at2157"/>
<reference evidence="1" key="2">
    <citation type="journal article" date="2000" name="J. Mol. Biol.">
        <title>Archaeal homologs of eukaryotic methylation guide small nucleolar RNAs: lessons from the Pyrococcus genomes.</title>
        <authorList>
            <person name="Gaspin C."/>
            <person name="Cavaille J."/>
            <person name="Erauso G."/>
        </authorList>
    </citation>
    <scope>NUCLEOTIDE SEQUENCE</scope>
    <source>
        <strain evidence="1">Orsay</strain>
    </source>
</reference>
<dbReference type="eggNOG" id="arCOG09754">
    <property type="taxonomic scope" value="Archaea"/>
</dbReference>
<keyword evidence="3" id="KW-1185">Reference proteome</keyword>
<organism evidence="1 3">
    <name type="scientific">Pyrococcus abyssi (strain GE5 / Orsay)</name>
    <dbReference type="NCBI Taxonomy" id="272844"/>
    <lineage>
        <taxon>Archaea</taxon>
        <taxon>Methanobacteriati</taxon>
        <taxon>Methanobacteriota</taxon>
        <taxon>Thermococci</taxon>
        <taxon>Thermococcales</taxon>
        <taxon>Thermococcaceae</taxon>
        <taxon>Pyrococcus</taxon>
    </lineage>
</organism>
<dbReference type="EMBL" id="HE613800">
    <property type="protein sequence ID" value="CCE70130.1"/>
    <property type="molecule type" value="Genomic_DNA"/>
</dbReference>
<dbReference type="EMBL" id="AJ248285">
    <property type="protein sequence ID" value="CAB49648.1"/>
    <property type="molecule type" value="Genomic_DNA"/>
</dbReference>
<reference evidence="1 3" key="4">
    <citation type="journal article" date="2003" name="Mol. Microbiol.">
        <title>An integrated analysis of the genome of the hyperthermophilic archaeon Pyrococcus abyssi.</title>
        <authorList>
            <person name="Cohen G."/>
            <person name="Barbe V."/>
            <person name="Flament D."/>
            <person name="Galperin M."/>
            <person name="Heilig R."/>
            <person name="Ripp R."/>
            <person name="Lecompte O."/>
            <person name="Prieur D."/>
            <person name="Poch O."/>
            <person name="Quellerou J."/>
            <person name="Thierry J.C."/>
            <person name="Van der Oost J."/>
            <person name="Weissenbach J."/>
            <person name="Zivanovic Y."/>
            <person name="Forterre P."/>
        </authorList>
    </citation>
    <scope>NUCLEOTIDE SEQUENCE [LARGE SCALE GENOMIC DNA]</scope>
    <source>
        <strain evidence="3">GE5 / Orsay</strain>
        <strain evidence="1">Orsay</strain>
    </source>
</reference>
<dbReference type="HOGENOM" id="CLU_1998819_0_0_2"/>
<evidence type="ECO:0000313" key="2">
    <source>
        <dbReference type="EMBL" id="CCE70130.1"/>
    </source>
</evidence>
<dbReference type="AlphaFoldDB" id="Q9V0Q5"/>
<accession>Q9V0Q5</accession>
<dbReference type="RefSeq" id="WP_010867856.1">
    <property type="nucleotide sequence ID" value="NC_000868.1"/>
</dbReference>
<evidence type="ECO:0000313" key="4">
    <source>
        <dbReference type="Proteomes" id="UP000009139"/>
    </source>
</evidence>
<sequence length="124" mass="14424">MGLFGKLRSGLSSVSKHIKKRHFKMTAADLAENWEKLSSAIGDVYFSYKEHGEANEVKKVLKVGEGKWEKVEIWYYAENEENPGVYESEVDRVDPRTTIWIHITEAQYEKLVEEHGEFLKKFEA</sequence>
<dbReference type="Proteomes" id="UP000009139">
    <property type="component" value="Chromosome"/>
</dbReference>
<dbReference type="STRING" id="272844.PAB1880"/>
<name>Q9V0Q5_PYRAB</name>
<reference evidence="1" key="3">
    <citation type="journal article" date="2001" name="Genome Res.">
        <title>Genome evolution at the genus level: comparison of three complete genomes of hyperthermophilic archaea.</title>
        <authorList>
            <person name="Lecompte O."/>
            <person name="Ripp R."/>
            <person name="Puzos-Barbe V."/>
            <person name="Duprat S."/>
            <person name="Heilig R."/>
            <person name="Dietrich J."/>
            <person name="Thierry J.C."/>
            <person name="Poch O."/>
        </authorList>
    </citation>
    <scope>NUCLEOTIDE SEQUENCE</scope>
    <source>
        <strain evidence="1">Orsay</strain>
    </source>
</reference>
<dbReference type="KEGG" id="pab:PAB1880"/>
<reference evidence="1" key="1">
    <citation type="submission" date="1999-07" db="EMBL/GenBank/DDBJ databases">
        <authorList>
            <person name="Genoscope"/>
        </authorList>
    </citation>
    <scope>NUCLEOTIDE SEQUENCE</scope>
    <source>
        <strain evidence="1">Orsay</strain>
    </source>
</reference>
<proteinExistence type="predicted"/>
<evidence type="ECO:0000313" key="3">
    <source>
        <dbReference type="Proteomes" id="UP000000810"/>
    </source>
</evidence>
<reference evidence="2 4" key="5">
    <citation type="journal article" date="2012" name="Curr. Microbiol.">
        <title>Re-annotation of two hyperthermophilic archaea Pyrococcus abyssi GE5 and Pyrococcus furiosus DSM 3638.</title>
        <authorList>
            <person name="Gao J."/>
            <person name="Wang J."/>
        </authorList>
    </citation>
    <scope>GENOME REANNOTATION</scope>
    <source>
        <strain evidence="2">GE5</strain>
        <strain evidence="4">GE5 / Orsay</strain>
    </source>
</reference>